<evidence type="ECO:0000256" key="4">
    <source>
        <dbReference type="ARBA" id="ARBA00022989"/>
    </source>
</evidence>
<comment type="caution">
    <text evidence="7">The sequence shown here is derived from an EMBL/GenBank/DDBJ whole genome shotgun (WGS) entry which is preliminary data.</text>
</comment>
<keyword evidence="2" id="KW-1003">Cell membrane</keyword>
<evidence type="ECO:0000256" key="3">
    <source>
        <dbReference type="ARBA" id="ARBA00022692"/>
    </source>
</evidence>
<feature type="transmembrane region" description="Helical" evidence="6">
    <location>
        <begin position="265"/>
        <end position="283"/>
    </location>
</feature>
<comment type="subcellular location">
    <subcellularLocation>
        <location evidence="1">Cell membrane</location>
        <topology evidence="1">Multi-pass membrane protein</topology>
    </subcellularLocation>
</comment>
<dbReference type="PANTHER" id="PTHR23513">
    <property type="entry name" value="INTEGRAL MEMBRANE EFFLUX PROTEIN-RELATED"/>
    <property type="match status" value="1"/>
</dbReference>
<evidence type="ECO:0000256" key="5">
    <source>
        <dbReference type="ARBA" id="ARBA00023136"/>
    </source>
</evidence>
<dbReference type="InterPro" id="IPR036259">
    <property type="entry name" value="MFS_trans_sf"/>
</dbReference>
<evidence type="ECO:0000256" key="6">
    <source>
        <dbReference type="SAM" id="Phobius"/>
    </source>
</evidence>
<dbReference type="EMBL" id="JAMTCK010000010">
    <property type="protein sequence ID" value="MCP2167570.1"/>
    <property type="molecule type" value="Genomic_DNA"/>
</dbReference>
<dbReference type="Pfam" id="PF07690">
    <property type="entry name" value="MFS_1"/>
    <property type="match status" value="1"/>
</dbReference>
<reference evidence="7" key="1">
    <citation type="submission" date="2022-06" db="EMBL/GenBank/DDBJ databases">
        <title>Genomic Encyclopedia of Archaeal and Bacterial Type Strains, Phase II (KMG-II): from individual species to whole genera.</title>
        <authorList>
            <person name="Goeker M."/>
        </authorList>
    </citation>
    <scope>NUCLEOTIDE SEQUENCE</scope>
    <source>
        <strain evidence="7">DSM 43935</strain>
    </source>
</reference>
<evidence type="ECO:0000313" key="7">
    <source>
        <dbReference type="EMBL" id="MCP2167570.1"/>
    </source>
</evidence>
<dbReference type="AlphaFoldDB" id="A0AAE3KHN8"/>
<gene>
    <name evidence="7" type="ORF">LX83_004443</name>
</gene>
<keyword evidence="8" id="KW-1185">Reference proteome</keyword>
<feature type="transmembrane region" description="Helical" evidence="6">
    <location>
        <begin position="319"/>
        <end position="343"/>
    </location>
</feature>
<feature type="transmembrane region" description="Helical" evidence="6">
    <location>
        <begin position="159"/>
        <end position="177"/>
    </location>
</feature>
<sequence length="418" mass="42146">MPNSSLRTGHNDTGTRLRAALAVPAFRVLWLAEIVNLAGDQLAKVALAVVVYQRTHSPLWSALAYATPLLATLIGGVSLGWIADRLDRRAVMVTCATAQAATLALLAALPTLPVAALLGLLTVTSLLQCPFAAAQNALVPTLLPGPAYHAGHTLRQLSMNAVTLVGLLGGGLAVAAIGPSWALAADAASFAATGLVLHRGLPRTPTPTTPSTTGPARAHLRAGLAATFGHAPARTLMLLMWLAGIPAAAGGLMAAFTAQAGHPEAVAWVLAADAAAYTALTLALHRLALPRRQRLIGILAVASVLPLAAFALTPDILGAALLLAISGGAAVYQVTAGSTFMTLIPDTHRGSAYSVARTGLRAAQGLGAGLAGALAEGTGSIPATIASAGTVGVVAAVALTWSWHRCLRSPLPEGAVGT</sequence>
<dbReference type="Gene3D" id="1.20.1250.20">
    <property type="entry name" value="MFS general substrate transporter like domains"/>
    <property type="match status" value="1"/>
</dbReference>
<dbReference type="InterPro" id="IPR011701">
    <property type="entry name" value="MFS"/>
</dbReference>
<organism evidence="7 8">
    <name type="scientific">Goodfellowiella coeruleoviolacea</name>
    <dbReference type="NCBI Taxonomy" id="334858"/>
    <lineage>
        <taxon>Bacteria</taxon>
        <taxon>Bacillati</taxon>
        <taxon>Actinomycetota</taxon>
        <taxon>Actinomycetes</taxon>
        <taxon>Pseudonocardiales</taxon>
        <taxon>Pseudonocardiaceae</taxon>
        <taxon>Goodfellowiella</taxon>
    </lineage>
</organism>
<proteinExistence type="predicted"/>
<dbReference type="PANTHER" id="PTHR23513:SF11">
    <property type="entry name" value="STAPHYLOFERRIN A TRANSPORTER"/>
    <property type="match status" value="1"/>
</dbReference>
<keyword evidence="3 6" id="KW-0812">Transmembrane</keyword>
<dbReference type="GO" id="GO:0022857">
    <property type="term" value="F:transmembrane transporter activity"/>
    <property type="evidence" value="ECO:0007669"/>
    <property type="project" value="InterPro"/>
</dbReference>
<accession>A0AAE3KHN8</accession>
<keyword evidence="5 6" id="KW-0472">Membrane</keyword>
<evidence type="ECO:0000313" key="8">
    <source>
        <dbReference type="Proteomes" id="UP001206128"/>
    </source>
</evidence>
<evidence type="ECO:0000256" key="1">
    <source>
        <dbReference type="ARBA" id="ARBA00004651"/>
    </source>
</evidence>
<dbReference type="RefSeq" id="WP_253774575.1">
    <property type="nucleotide sequence ID" value="NZ_JAMTCK010000010.1"/>
</dbReference>
<keyword evidence="4 6" id="KW-1133">Transmembrane helix</keyword>
<name>A0AAE3KHN8_9PSEU</name>
<feature type="transmembrane region" description="Helical" evidence="6">
    <location>
        <begin position="238"/>
        <end position="259"/>
    </location>
</feature>
<dbReference type="SUPFAM" id="SSF103473">
    <property type="entry name" value="MFS general substrate transporter"/>
    <property type="match status" value="1"/>
</dbReference>
<evidence type="ECO:0000256" key="2">
    <source>
        <dbReference type="ARBA" id="ARBA00022475"/>
    </source>
</evidence>
<protein>
    <submittedName>
        <fullName evidence="7">Transmembrane secretion effector</fullName>
    </submittedName>
</protein>
<dbReference type="GO" id="GO:0005886">
    <property type="term" value="C:plasma membrane"/>
    <property type="evidence" value="ECO:0007669"/>
    <property type="project" value="UniProtKB-SubCell"/>
</dbReference>
<feature type="transmembrane region" description="Helical" evidence="6">
    <location>
        <begin position="295"/>
        <end position="313"/>
    </location>
</feature>
<feature type="transmembrane region" description="Helical" evidence="6">
    <location>
        <begin position="59"/>
        <end position="83"/>
    </location>
</feature>
<dbReference type="Proteomes" id="UP001206128">
    <property type="component" value="Unassembled WGS sequence"/>
</dbReference>